<protein>
    <submittedName>
        <fullName evidence="5">Phage repressor protein C, contains Cro/C1-type HTH and peptisase s24 domains</fullName>
    </submittedName>
</protein>
<dbReference type="InterPro" id="IPR010982">
    <property type="entry name" value="Lambda_DNA-bd_dom_sf"/>
</dbReference>
<keyword evidence="1" id="KW-0805">Transcription regulation</keyword>
<keyword evidence="2" id="KW-0238">DNA-binding</keyword>
<keyword evidence="3" id="KW-0804">Transcription</keyword>
<reference evidence="5 6" key="1">
    <citation type="submission" date="2017-08" db="EMBL/GenBank/DDBJ databases">
        <authorList>
            <person name="de Groot N.N."/>
        </authorList>
    </citation>
    <scope>NUCLEOTIDE SEQUENCE [LARGE SCALE GENOMIC DNA]</scope>
    <source>
        <strain evidence="5 6">USBA 352</strain>
    </source>
</reference>
<dbReference type="InterPro" id="IPR036286">
    <property type="entry name" value="LexA/Signal_pep-like_sf"/>
</dbReference>
<dbReference type="SUPFAM" id="SSF47413">
    <property type="entry name" value="lambda repressor-like DNA-binding domains"/>
    <property type="match status" value="1"/>
</dbReference>
<evidence type="ECO:0000313" key="5">
    <source>
        <dbReference type="EMBL" id="SOC27021.1"/>
    </source>
</evidence>
<keyword evidence="6" id="KW-1185">Reference proteome</keyword>
<dbReference type="Proteomes" id="UP000219331">
    <property type="component" value="Unassembled WGS sequence"/>
</dbReference>
<evidence type="ECO:0000256" key="3">
    <source>
        <dbReference type="ARBA" id="ARBA00023163"/>
    </source>
</evidence>
<dbReference type="Pfam" id="PF00717">
    <property type="entry name" value="Peptidase_S24"/>
    <property type="match status" value="1"/>
</dbReference>
<evidence type="ECO:0000259" key="4">
    <source>
        <dbReference type="PROSITE" id="PS50943"/>
    </source>
</evidence>
<gene>
    <name evidence="5" type="ORF">SAMN05421512_11742</name>
</gene>
<dbReference type="PANTHER" id="PTHR40661">
    <property type="match status" value="1"/>
</dbReference>
<dbReference type="Gene3D" id="2.10.109.10">
    <property type="entry name" value="Umud Fragment, subunit A"/>
    <property type="match status" value="1"/>
</dbReference>
<dbReference type="CDD" id="cd00093">
    <property type="entry name" value="HTH_XRE"/>
    <property type="match status" value="1"/>
</dbReference>
<dbReference type="Gene3D" id="1.10.260.40">
    <property type="entry name" value="lambda repressor-like DNA-binding domains"/>
    <property type="match status" value="1"/>
</dbReference>
<dbReference type="InterPro" id="IPR015927">
    <property type="entry name" value="Peptidase_S24_S26A/B/C"/>
</dbReference>
<dbReference type="PROSITE" id="PS50943">
    <property type="entry name" value="HTH_CROC1"/>
    <property type="match status" value="1"/>
</dbReference>
<dbReference type="RefSeq" id="WP_097176641.1">
    <property type="nucleotide sequence ID" value="NZ_OBML01000017.1"/>
</dbReference>
<accession>A0A285TSU5</accession>
<dbReference type="OrthoDB" id="528805at2"/>
<dbReference type="AlphaFoldDB" id="A0A285TSU5"/>
<dbReference type="GO" id="GO:0003677">
    <property type="term" value="F:DNA binding"/>
    <property type="evidence" value="ECO:0007669"/>
    <property type="project" value="UniProtKB-KW"/>
</dbReference>
<dbReference type="EMBL" id="OBML01000017">
    <property type="protein sequence ID" value="SOC27021.1"/>
    <property type="molecule type" value="Genomic_DNA"/>
</dbReference>
<organism evidence="5 6">
    <name type="scientific">Stappia indica</name>
    <dbReference type="NCBI Taxonomy" id="538381"/>
    <lineage>
        <taxon>Bacteria</taxon>
        <taxon>Pseudomonadati</taxon>
        <taxon>Pseudomonadota</taxon>
        <taxon>Alphaproteobacteria</taxon>
        <taxon>Hyphomicrobiales</taxon>
        <taxon>Stappiaceae</taxon>
        <taxon>Stappia</taxon>
    </lineage>
</organism>
<dbReference type="Pfam" id="PF01381">
    <property type="entry name" value="HTH_3"/>
    <property type="match status" value="1"/>
</dbReference>
<sequence>MEQTEFATRLRMLIGSSSERSFAHAVGISPSALRALLKGGMPTLETLLAIARGANVEVNWLATGEGAKTASEKPARTRAAIEEQFSMIPRLAVEASAGNGVLAHHEESTGLLAFRAEWLRRMGINPTAARALTVKGDSMEPTIRDGDILLVDTSIDHVRDNALYVVVLAGLVFVKRVHVRRDGSLTLISDNPVFPPEEVPANETEELSIAGRVMWFGRSI</sequence>
<dbReference type="PANTHER" id="PTHR40661:SF3">
    <property type="entry name" value="FELS-1 PROPHAGE TRANSCRIPTIONAL REGULATOR"/>
    <property type="match status" value="1"/>
</dbReference>
<dbReference type="SUPFAM" id="SSF51306">
    <property type="entry name" value="LexA/Signal peptidase"/>
    <property type="match status" value="1"/>
</dbReference>
<feature type="domain" description="HTH cro/C1-type" evidence="4">
    <location>
        <begin position="22"/>
        <end position="61"/>
    </location>
</feature>
<evidence type="ECO:0000256" key="2">
    <source>
        <dbReference type="ARBA" id="ARBA00023125"/>
    </source>
</evidence>
<dbReference type="InterPro" id="IPR039418">
    <property type="entry name" value="LexA-like"/>
</dbReference>
<dbReference type="InterPro" id="IPR001387">
    <property type="entry name" value="Cro/C1-type_HTH"/>
</dbReference>
<proteinExistence type="predicted"/>
<dbReference type="CDD" id="cd06529">
    <property type="entry name" value="S24_LexA-like"/>
    <property type="match status" value="1"/>
</dbReference>
<evidence type="ECO:0000313" key="6">
    <source>
        <dbReference type="Proteomes" id="UP000219331"/>
    </source>
</evidence>
<name>A0A285TSU5_9HYPH</name>
<evidence type="ECO:0000256" key="1">
    <source>
        <dbReference type="ARBA" id="ARBA00023015"/>
    </source>
</evidence>